<feature type="chain" id="PRO_5044849574" evidence="10">
    <location>
        <begin position="26"/>
        <end position="482"/>
    </location>
</feature>
<reference evidence="11 12" key="1">
    <citation type="submission" date="2024-04" db="EMBL/GenBank/DDBJ databases">
        <title>Genome assembly C_amara_ONT_v2.</title>
        <authorList>
            <person name="Yant L."/>
            <person name="Moore C."/>
            <person name="Slenker M."/>
        </authorList>
    </citation>
    <scope>NUCLEOTIDE SEQUENCE [LARGE SCALE GENOMIC DNA]</scope>
    <source>
        <tissue evidence="11">Leaf</tissue>
    </source>
</reference>
<keyword evidence="12" id="KW-1185">Reference proteome</keyword>
<evidence type="ECO:0000256" key="9">
    <source>
        <dbReference type="ARBA" id="ARBA00037399"/>
    </source>
</evidence>
<dbReference type="InterPro" id="IPR029058">
    <property type="entry name" value="AB_hydrolase_fold"/>
</dbReference>
<dbReference type="Gene3D" id="3.40.50.1820">
    <property type="entry name" value="alpha/beta hydrolase"/>
    <property type="match status" value="1"/>
</dbReference>
<comment type="similarity">
    <text evidence="2">Belongs to the peptidase S10 family.</text>
</comment>
<evidence type="ECO:0000256" key="2">
    <source>
        <dbReference type="ARBA" id="ARBA00009431"/>
    </source>
</evidence>
<keyword evidence="3" id="KW-0121">Carboxypeptidase</keyword>
<dbReference type="PRINTS" id="PR00724">
    <property type="entry name" value="CRBOXYPTASEC"/>
</dbReference>
<evidence type="ECO:0000256" key="8">
    <source>
        <dbReference type="ARBA" id="ARBA00023180"/>
    </source>
</evidence>
<evidence type="ECO:0000256" key="10">
    <source>
        <dbReference type="SAM" id="SignalP"/>
    </source>
</evidence>
<dbReference type="AlphaFoldDB" id="A0ABD1A4V8"/>
<dbReference type="InterPro" id="IPR001563">
    <property type="entry name" value="Peptidase_S10"/>
</dbReference>
<evidence type="ECO:0000313" key="11">
    <source>
        <dbReference type="EMBL" id="KAL1198839.1"/>
    </source>
</evidence>
<evidence type="ECO:0000256" key="1">
    <source>
        <dbReference type="ARBA" id="ARBA00004613"/>
    </source>
</evidence>
<dbReference type="GO" id="GO:0005576">
    <property type="term" value="C:extracellular region"/>
    <property type="evidence" value="ECO:0007669"/>
    <property type="project" value="UniProtKB-SubCell"/>
</dbReference>
<evidence type="ECO:0000256" key="3">
    <source>
        <dbReference type="ARBA" id="ARBA00022645"/>
    </source>
</evidence>
<keyword evidence="4" id="KW-0645">Protease</keyword>
<keyword evidence="6" id="KW-0378">Hydrolase</keyword>
<dbReference type="GO" id="GO:0004180">
    <property type="term" value="F:carboxypeptidase activity"/>
    <property type="evidence" value="ECO:0007669"/>
    <property type="project" value="UniProtKB-KW"/>
</dbReference>
<evidence type="ECO:0000256" key="6">
    <source>
        <dbReference type="ARBA" id="ARBA00022801"/>
    </source>
</evidence>
<keyword evidence="8" id="KW-0325">Glycoprotein</keyword>
<dbReference type="PANTHER" id="PTHR11802">
    <property type="entry name" value="SERINE PROTEASE FAMILY S10 SERINE CARBOXYPEPTIDASE"/>
    <property type="match status" value="1"/>
</dbReference>
<dbReference type="Proteomes" id="UP001558713">
    <property type="component" value="Unassembled WGS sequence"/>
</dbReference>
<dbReference type="EMBL" id="JBANAX010000657">
    <property type="protein sequence ID" value="KAL1198839.1"/>
    <property type="molecule type" value="Genomic_DNA"/>
</dbReference>
<proteinExistence type="inferred from homology"/>
<dbReference type="Gene3D" id="6.10.250.940">
    <property type="match status" value="1"/>
</dbReference>
<dbReference type="Pfam" id="PF00450">
    <property type="entry name" value="Peptidase_S10"/>
    <property type="match status" value="1"/>
</dbReference>
<gene>
    <name evidence="11" type="ORF">V5N11_008459</name>
</gene>
<evidence type="ECO:0000256" key="4">
    <source>
        <dbReference type="ARBA" id="ARBA00022670"/>
    </source>
</evidence>
<keyword evidence="7" id="KW-1015">Disulfide bond</keyword>
<comment type="subcellular location">
    <subcellularLocation>
        <location evidence="1">Secreted</location>
    </subcellularLocation>
</comment>
<dbReference type="GO" id="GO:0006508">
    <property type="term" value="P:proteolysis"/>
    <property type="evidence" value="ECO:0007669"/>
    <property type="project" value="UniProtKB-KW"/>
</dbReference>
<dbReference type="SUPFAM" id="SSF53474">
    <property type="entry name" value="alpha/beta-Hydrolases"/>
    <property type="match status" value="1"/>
</dbReference>
<evidence type="ECO:0000313" key="12">
    <source>
        <dbReference type="Proteomes" id="UP001558713"/>
    </source>
</evidence>
<sequence>MGKQQDWSVTVCVFLFLSIASIIHCTSQTYIPNHVDQPKRGVDSSHFNVFRRESMPSLKDKDLIEKLPGQPTVSFRQYGGYVSVNETSGRFLYYYFVEAIKPTNSTPLVIWFNGGPGCSSLGSGAFFGLGPFRVNKDGKSLFLNPYSWNNEANVLFLEAPAGVGFSYSNTRTDLEEYSMEGDKRTAEDNYAFLVNWLERFPEYKGREIYITGQSYAGHYVPQLAQLILQRNNQNLINLQGIMIGNPGLDTKAEIEGGDKFKLGHGLISQEMLDNKNKLCQEPDGECEKAMQKIEDQIKGLDLYNIYAPVCRNSTLSNKSKKCATIMNVDPCSHKYVNTYFNTKKVQEAIHANTTKTTYMWQRCNDDLTSTWSMTDLDASMIPVLEELIGKGLRVWVYSGDADMAVPFTSTVDVLKKMNLTIVKEWRPWFNEGQVGGYTEDYKGNFKYTTVREAGHSVPRDQPIRALGLFISFIRNTPLPETP</sequence>
<dbReference type="FunFam" id="3.40.50.1820:FF:000211">
    <property type="entry name" value="Carboxypeptidase"/>
    <property type="match status" value="1"/>
</dbReference>
<feature type="signal peptide" evidence="10">
    <location>
        <begin position="1"/>
        <end position="25"/>
    </location>
</feature>
<dbReference type="PANTHER" id="PTHR11802:SF132">
    <property type="entry name" value="SERINE CARBOXYPEPTIDASE-LIKE 36-RELATED"/>
    <property type="match status" value="1"/>
</dbReference>
<comment type="function">
    <text evidence="9">Probable carboxypeptidase.</text>
</comment>
<protein>
    <submittedName>
        <fullName evidence="11">Serine carboxypeptidase-like 36</fullName>
    </submittedName>
</protein>
<comment type="caution">
    <text evidence="11">The sequence shown here is derived from an EMBL/GenBank/DDBJ whole genome shotgun (WGS) entry which is preliminary data.</text>
</comment>
<name>A0ABD1A4V8_CARAN</name>
<organism evidence="11 12">
    <name type="scientific">Cardamine amara subsp. amara</name>
    <dbReference type="NCBI Taxonomy" id="228776"/>
    <lineage>
        <taxon>Eukaryota</taxon>
        <taxon>Viridiplantae</taxon>
        <taxon>Streptophyta</taxon>
        <taxon>Embryophyta</taxon>
        <taxon>Tracheophyta</taxon>
        <taxon>Spermatophyta</taxon>
        <taxon>Magnoliopsida</taxon>
        <taxon>eudicotyledons</taxon>
        <taxon>Gunneridae</taxon>
        <taxon>Pentapetalae</taxon>
        <taxon>rosids</taxon>
        <taxon>malvids</taxon>
        <taxon>Brassicales</taxon>
        <taxon>Brassicaceae</taxon>
        <taxon>Cardamineae</taxon>
        <taxon>Cardamine</taxon>
    </lineage>
</organism>
<accession>A0ABD1A4V8</accession>
<dbReference type="FunFam" id="3.40.50.11320:FF:000002">
    <property type="entry name" value="Carboxypeptidase"/>
    <property type="match status" value="1"/>
</dbReference>
<keyword evidence="5 10" id="KW-0732">Signal</keyword>
<dbReference type="Gene3D" id="3.40.50.11320">
    <property type="match status" value="1"/>
</dbReference>
<evidence type="ECO:0000256" key="5">
    <source>
        <dbReference type="ARBA" id="ARBA00022729"/>
    </source>
</evidence>
<evidence type="ECO:0000256" key="7">
    <source>
        <dbReference type="ARBA" id="ARBA00023157"/>
    </source>
</evidence>